<feature type="transmembrane region" description="Helical" evidence="1">
    <location>
        <begin position="70"/>
        <end position="90"/>
    </location>
</feature>
<feature type="transmembrane region" description="Helical" evidence="1">
    <location>
        <begin position="6"/>
        <end position="27"/>
    </location>
</feature>
<dbReference type="Pfam" id="PF24365">
    <property type="entry name" value="DUF7521"/>
    <property type="match status" value="1"/>
</dbReference>
<accession>A0ABD5N9J5</accession>
<reference evidence="2 3" key="1">
    <citation type="journal article" date="2019" name="Int. J. Syst. Evol. Microbiol.">
        <title>The Global Catalogue of Microorganisms (GCM) 10K type strain sequencing project: providing services to taxonomists for standard genome sequencing and annotation.</title>
        <authorList>
            <consortium name="The Broad Institute Genomics Platform"/>
            <consortium name="The Broad Institute Genome Sequencing Center for Infectious Disease"/>
            <person name="Wu L."/>
            <person name="Ma J."/>
        </authorList>
    </citation>
    <scope>NUCLEOTIDE SEQUENCE [LARGE SCALE GENOMIC DNA]</scope>
    <source>
        <strain evidence="2 3">CGMCC 1.12562</strain>
    </source>
</reference>
<dbReference type="Proteomes" id="UP001595660">
    <property type="component" value="Unassembled WGS sequence"/>
</dbReference>
<feature type="transmembrane region" description="Helical" evidence="1">
    <location>
        <begin position="39"/>
        <end position="64"/>
    </location>
</feature>
<dbReference type="AlphaFoldDB" id="A0ABD5N9J5"/>
<dbReference type="RefSeq" id="WP_232569078.1">
    <property type="nucleotide sequence ID" value="NZ_CP089466.1"/>
</dbReference>
<keyword evidence="1" id="KW-0812">Transmembrane</keyword>
<dbReference type="EMBL" id="JBHRWN010000002">
    <property type="protein sequence ID" value="MFC3476235.1"/>
    <property type="molecule type" value="Genomic_DNA"/>
</dbReference>
<name>A0ABD5N9J5_9EURY</name>
<keyword evidence="3" id="KW-1185">Reference proteome</keyword>
<dbReference type="InterPro" id="IPR055943">
    <property type="entry name" value="DUF7521"/>
</dbReference>
<evidence type="ECO:0000313" key="3">
    <source>
        <dbReference type="Proteomes" id="UP001595660"/>
    </source>
</evidence>
<comment type="caution">
    <text evidence="2">The sequence shown here is derived from an EMBL/GenBank/DDBJ whole genome shotgun (WGS) entry which is preliminary data.</text>
</comment>
<keyword evidence="1" id="KW-1133">Transmembrane helix</keyword>
<evidence type="ECO:0000256" key="1">
    <source>
        <dbReference type="SAM" id="Phobius"/>
    </source>
</evidence>
<protein>
    <submittedName>
        <fullName evidence="2">Uncharacterized protein</fullName>
    </submittedName>
</protein>
<organism evidence="2 3">
    <name type="scientific">Halobacterium litoreum</name>
    <dbReference type="NCBI Taxonomy" id="2039234"/>
    <lineage>
        <taxon>Archaea</taxon>
        <taxon>Methanobacteriati</taxon>
        <taxon>Methanobacteriota</taxon>
        <taxon>Stenosarchaea group</taxon>
        <taxon>Halobacteria</taxon>
        <taxon>Halobacteriales</taxon>
        <taxon>Halobacteriaceae</taxon>
        <taxon>Halobacterium</taxon>
    </lineage>
</organism>
<gene>
    <name evidence="2" type="ORF">ACFOKC_00705</name>
</gene>
<dbReference type="GeneID" id="69117855"/>
<evidence type="ECO:0000313" key="2">
    <source>
        <dbReference type="EMBL" id="MFC3476235.1"/>
    </source>
</evidence>
<proteinExistence type="predicted"/>
<keyword evidence="1" id="KW-0472">Membrane</keyword>
<sequence>MRLIEALYLVFSVTLAVAGLSMVGFAVRAYRDTGREAMLHLSLGFTLVVAASIGTTISAFLVGFEDTRSLLTLNYLFSTAGYLFVMYSIVTPD</sequence>